<dbReference type="OrthoDB" id="4018768at2759"/>
<name>A0A9P0QQY2_9ASCO</name>
<evidence type="ECO:0000313" key="2">
    <source>
        <dbReference type="EMBL" id="CAH2352960.1"/>
    </source>
</evidence>
<dbReference type="EMBL" id="CAKXYY010000008">
    <property type="protein sequence ID" value="CAH2352960.1"/>
    <property type="molecule type" value="Genomic_DNA"/>
</dbReference>
<feature type="region of interest" description="Disordered" evidence="1">
    <location>
        <begin position="589"/>
        <end position="610"/>
    </location>
</feature>
<keyword evidence="3" id="KW-1185">Reference proteome</keyword>
<evidence type="ECO:0000313" key="3">
    <source>
        <dbReference type="Proteomes" id="UP000837801"/>
    </source>
</evidence>
<comment type="caution">
    <text evidence="2">The sequence shown here is derived from an EMBL/GenBank/DDBJ whole genome shotgun (WGS) entry which is preliminary data.</text>
</comment>
<protein>
    <submittedName>
        <fullName evidence="2">Uncharacterized protein</fullName>
    </submittedName>
</protein>
<proteinExistence type="predicted"/>
<dbReference type="AlphaFoldDB" id="A0A9P0QQY2"/>
<accession>A0A9P0QQY2</accession>
<feature type="compositionally biased region" description="Basic and acidic residues" evidence="1">
    <location>
        <begin position="115"/>
        <end position="124"/>
    </location>
</feature>
<feature type="region of interest" description="Disordered" evidence="1">
    <location>
        <begin position="214"/>
        <end position="241"/>
    </location>
</feature>
<evidence type="ECO:0000256" key="1">
    <source>
        <dbReference type="SAM" id="MobiDB-lite"/>
    </source>
</evidence>
<reference evidence="2" key="1">
    <citation type="submission" date="2022-03" db="EMBL/GenBank/DDBJ databases">
        <authorList>
            <person name="Legras J.-L."/>
            <person name="Devillers H."/>
            <person name="Grondin C."/>
        </authorList>
    </citation>
    <scope>NUCLEOTIDE SEQUENCE</scope>
    <source>
        <strain evidence="2">CLIB 1423</strain>
    </source>
</reference>
<gene>
    <name evidence="2" type="ORF">CLIB1423_08S04764</name>
</gene>
<sequence>MDRLESKSSSLIQTANNTSTLLSHVTKLHSSIALADSTIGTLNETIATNYTYLHKIDQLHEKSFYLESSLSSNDVITNQTTWNNLYNEYQFIVDQFKQSTDKIRIRGTTLGENGIEPKEEENNNNKKMKRSTPLEHQLPALQPPSEERTLSNSISVSDIRLKPIRCREKKMYKKKSRYRLSQIYNINPLASSPILEVPGSDMEFDNSSFVRTQPNVISNTQTEEEETEGDRTSSTDNGYKEASTLCTSPEILFPPLSISSLRARSNSVPEISFHTASGENAVSGLNIFSSEGIMKQSNILNEFSENEETLRMNRLKHFVSMSNVFHRNGAGPHIQEQGPQKAKETIEEEGSPFDINFNKTPIFTPICLENNDLDHLDIDACSDYSYYSPEKLEEDDFEKYLRRSRVDLADAFPNTIKRSKSHDSVFSNHITTPKWIFHNPIDNTASTQIAGPTIKISDDYIYYRGNEDKRGKKVSDKTANLLNEVISKNSEPNVEKDIPTTPSKIPNSNFSLFSPFKTTSANMSSGPSLSKSFSESIMSLVNSDKKKPLPTSTTTTAIAPMVPEFTPTKSSLSSTKPIIINNSSQLQRIPPARRERTDGSHSKLTIGPNKTAIFNHGEQSYFKRPLQSKVSHNSLHEALSFSMLQ</sequence>
<feature type="region of interest" description="Disordered" evidence="1">
    <location>
        <begin position="108"/>
        <end position="150"/>
    </location>
</feature>
<organism evidence="2 3">
    <name type="scientific">[Candida] railenensis</name>
    <dbReference type="NCBI Taxonomy" id="45579"/>
    <lineage>
        <taxon>Eukaryota</taxon>
        <taxon>Fungi</taxon>
        <taxon>Dikarya</taxon>
        <taxon>Ascomycota</taxon>
        <taxon>Saccharomycotina</taxon>
        <taxon>Pichiomycetes</taxon>
        <taxon>Debaryomycetaceae</taxon>
        <taxon>Kurtzmaniella</taxon>
    </lineage>
</organism>
<feature type="compositionally biased region" description="Basic and acidic residues" evidence="1">
    <location>
        <begin position="592"/>
        <end position="601"/>
    </location>
</feature>
<dbReference type="Proteomes" id="UP000837801">
    <property type="component" value="Unassembled WGS sequence"/>
</dbReference>